<dbReference type="EMBL" id="JAPESX010000021">
    <property type="protein sequence ID" value="KAJ8123977.1"/>
    <property type="molecule type" value="Genomic_DNA"/>
</dbReference>
<gene>
    <name evidence="1" type="ORF">ONZ43_g200</name>
</gene>
<organism evidence="1 2">
    <name type="scientific">Nemania bipapillata</name>
    <dbReference type="NCBI Taxonomy" id="110536"/>
    <lineage>
        <taxon>Eukaryota</taxon>
        <taxon>Fungi</taxon>
        <taxon>Dikarya</taxon>
        <taxon>Ascomycota</taxon>
        <taxon>Pezizomycotina</taxon>
        <taxon>Sordariomycetes</taxon>
        <taxon>Xylariomycetidae</taxon>
        <taxon>Xylariales</taxon>
        <taxon>Xylariaceae</taxon>
        <taxon>Nemania</taxon>
    </lineage>
</organism>
<evidence type="ECO:0000313" key="2">
    <source>
        <dbReference type="Proteomes" id="UP001153334"/>
    </source>
</evidence>
<comment type="caution">
    <text evidence="1">The sequence shown here is derived from an EMBL/GenBank/DDBJ whole genome shotgun (WGS) entry which is preliminary data.</text>
</comment>
<sequence>MIRLLHLPCSLAATLLAAVCLGPDRVTAGHSVHVAMKAAFPAPPYLVELLETAAGENATSYFPLLDRIAEGTFSESNTDKALYDRFLEILQQDGHISTPEALSTFKLALSLRTAAPRIEAHYQYYDTAVTPSLGDAKDSCEDWETRRFGSFHTALADRARKGEISYRVRYRITQRDKLEALPVSGYGVELQLKRTDYIVIDDREATEASLDQSKKAASAEVVLDGEEEVNDLKPLATSELAGLGLNTGSFIMESENPFEALIKLTQDFPKFSASVAGRNASDAFITEHRQNREVAGPSGVNALWMNGVQLTERQIDPYTLVSSIRRERAFIKGAIDLGLTAKEAISLLGDREVTMASTDDEGPRFDWRDQLEDGRVIIWLNNIEKDKRYATFSPSLSMLMQISYMGQIPQVRRDIFNLVVPVDLSSEDDISLVVERLQGLVRRALPVRFGIVPLTPTKKAEERAKLVYYLTENYGLPSLMSFLESFLAEDQATLPNQASFDKAIKGRKLKADANELAFSDVSTSENYEAQLQLAKHWVERLQAHTSVPPVFLDGYAIPREGNWLQTMSMKLSADLQQIQARVYMGTITDDMWLPSIFLETALTRRNPYTHPDVDNPLKVLNVHRVYSEHGDLFSKVPVIEADADASKEEWALVTLIADFTSPPSLELLLSMLAFRRNNRGVQVDIVHNPKSTEHGYRVNYSLVESASKLLDIQDIETLKVIVGSDSNRPDDGYEHALVRFLSFSGLASGDHALLVNGRIVGPIGAEFVFQEDDLQQLFGFEQTKRIIPVHRAAESLGLADKVSSPLAAAKLTSITALSTISDLPEGIFESASIIRTAVFDLWNSSYTAIDVGDPETADIHLVALLNPASETGQRWAPILKVLSELNGVFLRIFLNPSEKLEELPIKRFYRYVLQSEPSFDSAGALHSHSATFKALPSEALLNLGMDIPPAWLVAAKQSIHDLDNLKLSTTKSDVEAIYELEHILIEGHSRQLPGGAPPRGVQLLLGTERDPHFDDTIIMANVGYFQFKANPGYYNIHLQEGRSSDIFDIISVGAKGYEATLGDEGTEVALMDFQGTTLYPRLQRKEGMETSDVLEEPSAEGGNDLLSRGLKFAEGILGSSKTKIKSPSDEIHAEINIFSVASGHLYERMLNIMMVSVMKNTKHTVKFWFIEQFLSPSFKEFIPHLANEYGFKYEMVTYKWPHWLRSQKEKQREIWGYKILFLDVLFPLSLDKVIFVDADQIVRTDMIDLINYDLEGAPYGFTPMCDSRTEMEGFRFWKQGYWKNFLRGLPYHISALYVVDLRRFRQLAAGDRLRQQYHQLSADPNSLSNLDQDLPNHMQFVIPIHSLPQEWLWCETWCSDESQKEARTIDLCNNPQTKEPKLDRARRQVPEWTVYDDEIAALDRRRKGTEETQKVLGAEDTNTKSRRFEEDIKTRTKDEL</sequence>
<name>A0ACC2J9A3_9PEZI</name>
<proteinExistence type="predicted"/>
<accession>A0ACC2J9A3</accession>
<protein>
    <submittedName>
        <fullName evidence="1">Uncharacterized protein</fullName>
    </submittedName>
</protein>
<reference evidence="1" key="1">
    <citation type="submission" date="2022-11" db="EMBL/GenBank/DDBJ databases">
        <title>Genome Sequence of Nemania bipapillata.</title>
        <authorList>
            <person name="Buettner E."/>
        </authorList>
    </citation>
    <scope>NUCLEOTIDE SEQUENCE</scope>
    <source>
        <strain evidence="1">CP14</strain>
    </source>
</reference>
<keyword evidence="2" id="KW-1185">Reference proteome</keyword>
<dbReference type="Proteomes" id="UP001153334">
    <property type="component" value="Unassembled WGS sequence"/>
</dbReference>
<evidence type="ECO:0000313" key="1">
    <source>
        <dbReference type="EMBL" id="KAJ8123977.1"/>
    </source>
</evidence>